<evidence type="ECO:0000256" key="1">
    <source>
        <dbReference type="SAM" id="MobiDB-lite"/>
    </source>
</evidence>
<name>A0A915I8X6_ROMCU</name>
<dbReference type="AlphaFoldDB" id="A0A915I8X6"/>
<feature type="compositionally biased region" description="Polar residues" evidence="1">
    <location>
        <begin position="154"/>
        <end position="173"/>
    </location>
</feature>
<dbReference type="WBParaSite" id="nRc.2.0.1.t10624-RA">
    <property type="protein sequence ID" value="nRc.2.0.1.t10624-RA"/>
    <property type="gene ID" value="nRc.2.0.1.g10624"/>
</dbReference>
<protein>
    <submittedName>
        <fullName evidence="3">Uncharacterized protein</fullName>
    </submittedName>
</protein>
<accession>A0A915I8X6</accession>
<feature type="region of interest" description="Disordered" evidence="1">
    <location>
        <begin position="96"/>
        <end position="118"/>
    </location>
</feature>
<reference evidence="3" key="1">
    <citation type="submission" date="2022-11" db="UniProtKB">
        <authorList>
            <consortium name="WormBaseParasite"/>
        </authorList>
    </citation>
    <scope>IDENTIFICATION</scope>
</reference>
<evidence type="ECO:0000313" key="2">
    <source>
        <dbReference type="Proteomes" id="UP000887565"/>
    </source>
</evidence>
<proteinExistence type="predicted"/>
<dbReference type="Proteomes" id="UP000887565">
    <property type="component" value="Unplaced"/>
</dbReference>
<feature type="region of interest" description="Disordered" evidence="1">
    <location>
        <begin position="145"/>
        <end position="173"/>
    </location>
</feature>
<sequence length="173" mass="19039">MSDGGGGKRFIFGGGAITTVLIKLWGGNGILGGGRCGLKPEASVGGGNRITENDFLFIVSSLKDASIINFIRSFCQYYAHHFVLGRSAAWRIKRRGNCPPGDETAPPDRSSRRRSAPMYRRLSRVEEAAVKRNLQRAAFDCRQAAGAERRRSPETLQQEEQNTISSTLPFLIH</sequence>
<organism evidence="2 3">
    <name type="scientific">Romanomermis culicivorax</name>
    <name type="common">Nematode worm</name>
    <dbReference type="NCBI Taxonomy" id="13658"/>
    <lineage>
        <taxon>Eukaryota</taxon>
        <taxon>Metazoa</taxon>
        <taxon>Ecdysozoa</taxon>
        <taxon>Nematoda</taxon>
        <taxon>Enoplea</taxon>
        <taxon>Dorylaimia</taxon>
        <taxon>Mermithida</taxon>
        <taxon>Mermithoidea</taxon>
        <taxon>Mermithidae</taxon>
        <taxon>Romanomermis</taxon>
    </lineage>
</organism>
<evidence type="ECO:0000313" key="3">
    <source>
        <dbReference type="WBParaSite" id="nRc.2.0.1.t10624-RA"/>
    </source>
</evidence>
<keyword evidence="2" id="KW-1185">Reference proteome</keyword>